<dbReference type="InterPro" id="IPR002602">
    <property type="entry name" value="DB"/>
</dbReference>
<accession>A0A8R1XKS0</accession>
<protein>
    <submittedName>
        <fullName evidence="3">DB domain-containing protein</fullName>
    </submittedName>
</protein>
<dbReference type="Proteomes" id="UP000024404">
    <property type="component" value="Unassembled WGS sequence"/>
</dbReference>
<feature type="domain" description="Domain of unknown function DB" evidence="2">
    <location>
        <begin position="314"/>
        <end position="413"/>
    </location>
</feature>
<sequence>MMQRLLTLFLWLNYCNLLDSGSVDSESVMDNTHVSHRVRNAIRRIPHHSRTDSNDKKRKWQQLIINENGESTVDQVAEWLRRWTANPLGFPRVKPKAASSLMKKSYGLSSSRKLVPIDTSQFRNEKFLQNRKYYNHSVQMAYVPQMYIPPTINNPAFHGNNDNRYSVNGINIPWKPLVLLPKVRANSNKIVLAPTINNLNSSRLSPYQPQQQQYNTYHYKTEHFPSANIPSSRIQGYQVVQQATRYYNPLDPFGVFNNPFWKSVFPNYFVPQPQIFISTTPQPAQSLVSQQSQQKLTSIPKKSTLSPDQKFALCCSKQNLSPSCQLICNYDTISDRSLINAVIFNQCPGNQLETAFNCATSMVDHSACCIRNGIETFKNGHCMVFCTTHRGNPRNIMQYLDCLQVFNRIKSCYREYHVVNPNIYGDL</sequence>
<dbReference type="PANTHER" id="PTHR46705:SF10">
    <property type="entry name" value="DOMAIN OF UNKNOWN FUNCTION DB DOMAIN-CONTAINING PROTEIN"/>
    <property type="match status" value="1"/>
</dbReference>
<evidence type="ECO:0000256" key="1">
    <source>
        <dbReference type="SAM" id="SignalP"/>
    </source>
</evidence>
<evidence type="ECO:0000313" key="3">
    <source>
        <dbReference type="EnsemblMetazoa" id="OVOC10513.1"/>
    </source>
</evidence>
<dbReference type="Pfam" id="PF01682">
    <property type="entry name" value="DB"/>
    <property type="match status" value="1"/>
</dbReference>
<reference evidence="3" key="2">
    <citation type="submission" date="2022-06" db="UniProtKB">
        <authorList>
            <consortium name="EnsemblMetazoa"/>
        </authorList>
    </citation>
    <scope>IDENTIFICATION</scope>
</reference>
<dbReference type="EMBL" id="CMVM020000343">
    <property type="status" value="NOT_ANNOTATED_CDS"/>
    <property type="molecule type" value="Genomic_DNA"/>
</dbReference>
<keyword evidence="1" id="KW-0732">Signal</keyword>
<feature type="signal peptide" evidence="1">
    <location>
        <begin position="1"/>
        <end position="20"/>
    </location>
</feature>
<evidence type="ECO:0000313" key="4">
    <source>
        <dbReference type="Proteomes" id="UP000024404"/>
    </source>
</evidence>
<dbReference type="PANTHER" id="PTHR46705">
    <property type="entry name" value="PROTEIN CBG09805"/>
    <property type="match status" value="1"/>
</dbReference>
<organism evidence="3 4">
    <name type="scientific">Onchocerca volvulus</name>
    <dbReference type="NCBI Taxonomy" id="6282"/>
    <lineage>
        <taxon>Eukaryota</taxon>
        <taxon>Metazoa</taxon>
        <taxon>Ecdysozoa</taxon>
        <taxon>Nematoda</taxon>
        <taxon>Chromadorea</taxon>
        <taxon>Rhabditida</taxon>
        <taxon>Spirurina</taxon>
        <taxon>Spiruromorpha</taxon>
        <taxon>Filarioidea</taxon>
        <taxon>Onchocercidae</taxon>
        <taxon>Onchocerca</taxon>
    </lineage>
</organism>
<evidence type="ECO:0000259" key="2">
    <source>
        <dbReference type="Pfam" id="PF01682"/>
    </source>
</evidence>
<name>A0A8R1XKS0_ONCVO</name>
<dbReference type="EnsemblMetazoa" id="OVOC10513.1">
    <property type="protein sequence ID" value="OVOC10513.1"/>
    <property type="gene ID" value="WBGene00247322"/>
</dbReference>
<keyword evidence="4" id="KW-1185">Reference proteome</keyword>
<reference evidence="4" key="1">
    <citation type="submission" date="2013-10" db="EMBL/GenBank/DDBJ databases">
        <title>Genome sequencing of Onchocerca volvulus.</title>
        <authorList>
            <person name="Cotton J."/>
            <person name="Tsai J."/>
            <person name="Stanley E."/>
            <person name="Tracey A."/>
            <person name="Holroyd N."/>
            <person name="Lustigman S."/>
            <person name="Berriman M."/>
        </authorList>
    </citation>
    <scope>NUCLEOTIDE SEQUENCE</scope>
</reference>
<feature type="chain" id="PRO_5035864898" evidence="1">
    <location>
        <begin position="21"/>
        <end position="427"/>
    </location>
</feature>
<proteinExistence type="predicted"/>
<dbReference type="AlphaFoldDB" id="A0A8R1XKS0"/>